<feature type="compositionally biased region" description="Basic and acidic residues" evidence="1">
    <location>
        <begin position="24"/>
        <end position="36"/>
    </location>
</feature>
<dbReference type="AlphaFoldDB" id="A0A6A5YCP1"/>
<keyword evidence="2" id="KW-0489">Methyltransferase</keyword>
<feature type="compositionally biased region" description="Polar residues" evidence="1">
    <location>
        <begin position="37"/>
        <end position="47"/>
    </location>
</feature>
<name>A0A6A5YCP1_9PEZI</name>
<dbReference type="EMBL" id="ML978714">
    <property type="protein sequence ID" value="KAF2089468.1"/>
    <property type="molecule type" value="Genomic_DNA"/>
</dbReference>
<keyword evidence="2" id="KW-0808">Transferase</keyword>
<dbReference type="SUPFAM" id="SSF53335">
    <property type="entry name" value="S-adenosyl-L-methionine-dependent methyltransferases"/>
    <property type="match status" value="1"/>
</dbReference>
<dbReference type="PANTHER" id="PTHR43591">
    <property type="entry name" value="METHYLTRANSFERASE"/>
    <property type="match status" value="1"/>
</dbReference>
<keyword evidence="3" id="KW-1185">Reference proteome</keyword>
<dbReference type="InterPro" id="IPR029063">
    <property type="entry name" value="SAM-dependent_MTases_sf"/>
</dbReference>
<proteinExistence type="predicted"/>
<dbReference type="Gene3D" id="3.40.50.150">
    <property type="entry name" value="Vaccinia Virus protein VP39"/>
    <property type="match status" value="1"/>
</dbReference>
<dbReference type="PANTHER" id="PTHR43591:SF24">
    <property type="entry name" value="2-METHOXY-6-POLYPRENYL-1,4-BENZOQUINOL METHYLASE, MITOCHONDRIAL"/>
    <property type="match status" value="1"/>
</dbReference>
<dbReference type="CDD" id="cd02440">
    <property type="entry name" value="AdoMet_MTases"/>
    <property type="match status" value="1"/>
</dbReference>
<feature type="region of interest" description="Disordered" evidence="1">
    <location>
        <begin position="1"/>
        <end position="47"/>
    </location>
</feature>
<evidence type="ECO:0000256" key="1">
    <source>
        <dbReference type="SAM" id="MobiDB-lite"/>
    </source>
</evidence>
<dbReference type="Proteomes" id="UP000799776">
    <property type="component" value="Unassembled WGS sequence"/>
</dbReference>
<dbReference type="Pfam" id="PF13489">
    <property type="entry name" value="Methyltransf_23"/>
    <property type="match status" value="1"/>
</dbReference>
<dbReference type="GO" id="GO:0032259">
    <property type="term" value="P:methylation"/>
    <property type="evidence" value="ECO:0007669"/>
    <property type="project" value="UniProtKB-KW"/>
</dbReference>
<gene>
    <name evidence="2" type="ORF">K490DRAFT_36932</name>
</gene>
<dbReference type="GO" id="GO:0008168">
    <property type="term" value="F:methyltransferase activity"/>
    <property type="evidence" value="ECO:0007669"/>
    <property type="project" value="UniProtKB-KW"/>
</dbReference>
<evidence type="ECO:0000313" key="2">
    <source>
        <dbReference type="EMBL" id="KAF2089468.1"/>
    </source>
</evidence>
<organism evidence="2 3">
    <name type="scientific">Saccharata proteae CBS 121410</name>
    <dbReference type="NCBI Taxonomy" id="1314787"/>
    <lineage>
        <taxon>Eukaryota</taxon>
        <taxon>Fungi</taxon>
        <taxon>Dikarya</taxon>
        <taxon>Ascomycota</taxon>
        <taxon>Pezizomycotina</taxon>
        <taxon>Dothideomycetes</taxon>
        <taxon>Dothideomycetes incertae sedis</taxon>
        <taxon>Botryosphaeriales</taxon>
        <taxon>Saccharataceae</taxon>
        <taxon>Saccharata</taxon>
    </lineage>
</organism>
<evidence type="ECO:0000313" key="3">
    <source>
        <dbReference type="Proteomes" id="UP000799776"/>
    </source>
</evidence>
<reference evidence="2" key="1">
    <citation type="journal article" date="2020" name="Stud. Mycol.">
        <title>101 Dothideomycetes genomes: a test case for predicting lifestyles and emergence of pathogens.</title>
        <authorList>
            <person name="Haridas S."/>
            <person name="Albert R."/>
            <person name="Binder M."/>
            <person name="Bloem J."/>
            <person name="Labutti K."/>
            <person name="Salamov A."/>
            <person name="Andreopoulos B."/>
            <person name="Baker S."/>
            <person name="Barry K."/>
            <person name="Bills G."/>
            <person name="Bluhm B."/>
            <person name="Cannon C."/>
            <person name="Castanera R."/>
            <person name="Culley D."/>
            <person name="Daum C."/>
            <person name="Ezra D."/>
            <person name="Gonzalez J."/>
            <person name="Henrissat B."/>
            <person name="Kuo A."/>
            <person name="Liang C."/>
            <person name="Lipzen A."/>
            <person name="Lutzoni F."/>
            <person name="Magnuson J."/>
            <person name="Mondo S."/>
            <person name="Nolan M."/>
            <person name="Ohm R."/>
            <person name="Pangilinan J."/>
            <person name="Park H.-J."/>
            <person name="Ramirez L."/>
            <person name="Alfaro M."/>
            <person name="Sun H."/>
            <person name="Tritt A."/>
            <person name="Yoshinaga Y."/>
            <person name="Zwiers L.-H."/>
            <person name="Turgeon B."/>
            <person name="Goodwin S."/>
            <person name="Spatafora J."/>
            <person name="Crous P."/>
            <person name="Grigoriev I."/>
        </authorList>
    </citation>
    <scope>NUCLEOTIDE SEQUENCE</scope>
    <source>
        <strain evidence="2">CBS 121410</strain>
    </source>
</reference>
<accession>A0A6A5YCP1</accession>
<protein>
    <submittedName>
        <fullName evidence="2">S-adenosyl-L-methionine-dependent methyltransferase</fullName>
    </submittedName>
</protein>
<sequence length="331" mass="38098">MSDAEVQQQQDDIQSGFQNVPLEVDTRTADSIRDSDSTLGSEDNGSIYTSSLTSSVTEYRFENGRRYHSHSDGWYHLPNDEQELDRLDLQHAIWRMTLNGRLYMAPIVEVNNVLDLGTGTGIWAIEFAEEHPSANVLGTDLSPVQPDFVPPNCRFLIDNVEGDWRFEQTFDFIHSRVLYFGIHDWRRYIDQVWENLAPGGWTEVAEVGFPLGRADDTPAGGAVDVWSNRIIEASRMGGVDVENALRIDEIVQEKGFIHVRKQEFQWPMGPWPRNRRQKVLGKYVYEDWMQGMGGLSMALFTRYLGWSREQVELDLSEVRKDTKEGHYYLPM</sequence>
<dbReference type="OrthoDB" id="2013972at2759"/>